<dbReference type="SUPFAM" id="SSF52540">
    <property type="entry name" value="P-loop containing nucleoside triphosphate hydrolases"/>
    <property type="match status" value="1"/>
</dbReference>
<feature type="region of interest" description="Disordered" evidence="1">
    <location>
        <begin position="79"/>
        <end position="105"/>
    </location>
</feature>
<gene>
    <name evidence="2" type="ORF">EV702DRAFT_479099</name>
</gene>
<feature type="compositionally biased region" description="Basic and acidic residues" evidence="1">
    <location>
        <begin position="35"/>
        <end position="48"/>
    </location>
</feature>
<feature type="region of interest" description="Disordered" evidence="1">
    <location>
        <begin position="28"/>
        <end position="57"/>
    </location>
</feature>
<dbReference type="Gene3D" id="3.40.50.300">
    <property type="entry name" value="P-loop containing nucleotide triphosphate hydrolases"/>
    <property type="match status" value="1"/>
</dbReference>
<proteinExistence type="predicted"/>
<name>A0A9P6ZQ84_9AGAM</name>
<organism evidence="2 3">
    <name type="scientific">Suillus placidus</name>
    <dbReference type="NCBI Taxonomy" id="48579"/>
    <lineage>
        <taxon>Eukaryota</taxon>
        <taxon>Fungi</taxon>
        <taxon>Dikarya</taxon>
        <taxon>Basidiomycota</taxon>
        <taxon>Agaricomycotina</taxon>
        <taxon>Agaricomycetes</taxon>
        <taxon>Agaricomycetidae</taxon>
        <taxon>Boletales</taxon>
        <taxon>Suillineae</taxon>
        <taxon>Suillaceae</taxon>
        <taxon>Suillus</taxon>
    </lineage>
</organism>
<comment type="caution">
    <text evidence="2">The sequence shown here is derived from an EMBL/GenBank/DDBJ whole genome shotgun (WGS) entry which is preliminary data.</text>
</comment>
<dbReference type="OrthoDB" id="2711392at2759"/>
<feature type="compositionally biased region" description="Low complexity" evidence="1">
    <location>
        <begin position="79"/>
        <end position="96"/>
    </location>
</feature>
<dbReference type="Proteomes" id="UP000714275">
    <property type="component" value="Unassembled WGS sequence"/>
</dbReference>
<evidence type="ECO:0000313" key="3">
    <source>
        <dbReference type="Proteomes" id="UP000714275"/>
    </source>
</evidence>
<evidence type="ECO:0000256" key="1">
    <source>
        <dbReference type="SAM" id="MobiDB-lite"/>
    </source>
</evidence>
<feature type="region of interest" description="Disordered" evidence="1">
    <location>
        <begin position="123"/>
        <end position="151"/>
    </location>
</feature>
<keyword evidence="3" id="KW-1185">Reference proteome</keyword>
<evidence type="ECO:0000313" key="2">
    <source>
        <dbReference type="EMBL" id="KAG1774682.1"/>
    </source>
</evidence>
<protein>
    <submittedName>
        <fullName evidence="2">Uncharacterized protein</fullName>
    </submittedName>
</protein>
<accession>A0A9P6ZQ84</accession>
<feature type="compositionally biased region" description="Polar residues" evidence="1">
    <location>
        <begin position="125"/>
        <end position="151"/>
    </location>
</feature>
<dbReference type="AlphaFoldDB" id="A0A9P6ZQ84"/>
<dbReference type="InterPro" id="IPR027417">
    <property type="entry name" value="P-loop_NTPase"/>
</dbReference>
<dbReference type="EMBL" id="JABBWD010000039">
    <property type="protein sequence ID" value="KAG1774682.1"/>
    <property type="molecule type" value="Genomic_DNA"/>
</dbReference>
<reference evidence="2" key="1">
    <citation type="journal article" date="2020" name="New Phytol.">
        <title>Comparative genomics reveals dynamic genome evolution in host specialist ectomycorrhizal fungi.</title>
        <authorList>
            <person name="Lofgren L.A."/>
            <person name="Nguyen N.H."/>
            <person name="Vilgalys R."/>
            <person name="Ruytinx J."/>
            <person name="Liao H.L."/>
            <person name="Branco S."/>
            <person name="Kuo A."/>
            <person name="LaButti K."/>
            <person name="Lipzen A."/>
            <person name="Andreopoulos W."/>
            <person name="Pangilinan J."/>
            <person name="Riley R."/>
            <person name="Hundley H."/>
            <person name="Na H."/>
            <person name="Barry K."/>
            <person name="Grigoriev I.V."/>
            <person name="Stajich J.E."/>
            <person name="Kennedy P.G."/>
        </authorList>
    </citation>
    <scope>NUCLEOTIDE SEQUENCE</scope>
    <source>
        <strain evidence="2">DOB743</strain>
    </source>
</reference>
<sequence>MQTAPMSPDTLSSPEVGRTSFTESFHISDQSATDHSYHRVEDASHRTDTSNTSIIGETGAGKSSWLHWFVRTQMAVSSPYAMSSSGRPSSPSAAGRSFHRVEDTPHRTDTCNVVIVGETGAGKSSLVNSTADTQTPPLSSGTVSSSPDAGRASSTEYICEVWLFLSVSLI</sequence>